<dbReference type="SUPFAM" id="SSF51735">
    <property type="entry name" value="NAD(P)-binding Rossmann-fold domains"/>
    <property type="match status" value="1"/>
</dbReference>
<keyword evidence="5 9" id="KW-1133">Transmembrane helix</keyword>
<dbReference type="GO" id="GO:0016020">
    <property type="term" value="C:membrane"/>
    <property type="evidence" value="ECO:0007669"/>
    <property type="project" value="UniProtKB-SubCell"/>
</dbReference>
<name>A0A1W0X9D9_HYPEX</name>
<dbReference type="InterPro" id="IPR033640">
    <property type="entry name" value="FAR_C"/>
</dbReference>
<keyword evidence="14" id="KW-1185">Reference proteome</keyword>
<evidence type="ECO:0000256" key="8">
    <source>
        <dbReference type="ARBA" id="ARBA00052530"/>
    </source>
</evidence>
<keyword evidence="9" id="KW-0521">NADP</keyword>
<evidence type="ECO:0000259" key="12">
    <source>
        <dbReference type="Pfam" id="PF07993"/>
    </source>
</evidence>
<dbReference type="PANTHER" id="PTHR11011:SF45">
    <property type="entry name" value="FATTY ACYL-COA REDUCTASE CG8306-RELATED"/>
    <property type="match status" value="1"/>
</dbReference>
<feature type="domain" description="Thioester reductase (TE)" evidence="12">
    <location>
        <begin position="57"/>
        <end position="326"/>
    </location>
</feature>
<evidence type="ECO:0000256" key="3">
    <source>
        <dbReference type="ARBA" id="ARBA00022516"/>
    </source>
</evidence>
<dbReference type="PANTHER" id="PTHR11011">
    <property type="entry name" value="MALE STERILITY PROTEIN 2-RELATED"/>
    <property type="match status" value="1"/>
</dbReference>
<gene>
    <name evidence="13" type="ORF">BV898_02096</name>
</gene>
<dbReference type="EC" id="1.2.1.84" evidence="9"/>
<dbReference type="InterPro" id="IPR036291">
    <property type="entry name" value="NAD(P)-bd_dom_sf"/>
</dbReference>
<dbReference type="Pfam" id="PF03015">
    <property type="entry name" value="Sterile"/>
    <property type="match status" value="1"/>
</dbReference>
<dbReference type="EMBL" id="MTYJ01000008">
    <property type="protein sequence ID" value="OQV24146.1"/>
    <property type="molecule type" value="Genomic_DNA"/>
</dbReference>
<evidence type="ECO:0000256" key="4">
    <source>
        <dbReference type="ARBA" id="ARBA00022692"/>
    </source>
</evidence>
<evidence type="ECO:0000256" key="6">
    <source>
        <dbReference type="ARBA" id="ARBA00023098"/>
    </source>
</evidence>
<accession>A0A1W0X9D9</accession>
<evidence type="ECO:0000256" key="1">
    <source>
        <dbReference type="ARBA" id="ARBA00004141"/>
    </source>
</evidence>
<feature type="transmembrane region" description="Helical" evidence="9">
    <location>
        <begin position="484"/>
        <end position="501"/>
    </location>
</feature>
<feature type="transmembrane region" description="Helical" evidence="9">
    <location>
        <begin position="507"/>
        <end position="526"/>
    </location>
</feature>
<evidence type="ECO:0000313" key="14">
    <source>
        <dbReference type="Proteomes" id="UP000192578"/>
    </source>
</evidence>
<evidence type="ECO:0000256" key="10">
    <source>
        <dbReference type="SAM" id="MobiDB-lite"/>
    </source>
</evidence>
<protein>
    <recommendedName>
        <fullName evidence="9">Fatty acyl-CoA reductase</fullName>
        <ecNumber evidence="9">1.2.1.84</ecNumber>
    </recommendedName>
</protein>
<evidence type="ECO:0000256" key="5">
    <source>
        <dbReference type="ARBA" id="ARBA00022989"/>
    </source>
</evidence>
<comment type="catalytic activity">
    <reaction evidence="8 9">
        <text>a long-chain fatty acyl-CoA + 2 NADPH + 2 H(+) = a long-chain primary fatty alcohol + 2 NADP(+) + CoA</text>
        <dbReference type="Rhea" id="RHEA:52716"/>
        <dbReference type="ChEBI" id="CHEBI:15378"/>
        <dbReference type="ChEBI" id="CHEBI:57287"/>
        <dbReference type="ChEBI" id="CHEBI:57783"/>
        <dbReference type="ChEBI" id="CHEBI:58349"/>
        <dbReference type="ChEBI" id="CHEBI:77396"/>
        <dbReference type="ChEBI" id="CHEBI:83139"/>
        <dbReference type="EC" id="1.2.1.84"/>
    </reaction>
</comment>
<dbReference type="FunFam" id="3.40.50.720:FF:000143">
    <property type="entry name" value="Fatty acyl-CoA reductase"/>
    <property type="match status" value="1"/>
</dbReference>
<dbReference type="Pfam" id="PF07993">
    <property type="entry name" value="NAD_binding_4"/>
    <property type="match status" value="1"/>
</dbReference>
<dbReference type="AlphaFoldDB" id="A0A1W0X9D9"/>
<dbReference type="OrthoDB" id="429813at2759"/>
<dbReference type="CDD" id="cd05236">
    <property type="entry name" value="FAR-N_SDR_e"/>
    <property type="match status" value="1"/>
</dbReference>
<evidence type="ECO:0000256" key="9">
    <source>
        <dbReference type="RuleBase" id="RU363097"/>
    </source>
</evidence>
<feature type="domain" description="Fatty acyl-CoA reductase C-terminal" evidence="11">
    <location>
        <begin position="423"/>
        <end position="467"/>
    </location>
</feature>
<evidence type="ECO:0000256" key="2">
    <source>
        <dbReference type="ARBA" id="ARBA00005928"/>
    </source>
</evidence>
<comment type="similarity">
    <text evidence="2 9">Belongs to the fatty acyl-CoA reductase family.</text>
</comment>
<evidence type="ECO:0000259" key="11">
    <source>
        <dbReference type="Pfam" id="PF03015"/>
    </source>
</evidence>
<dbReference type="InterPro" id="IPR026055">
    <property type="entry name" value="FAR"/>
</dbReference>
<comment type="subcellular location">
    <subcellularLocation>
        <location evidence="1">Membrane</location>
        <topology evidence="1">Multi-pass membrane protein</topology>
    </subcellularLocation>
</comment>
<dbReference type="GO" id="GO:0102965">
    <property type="term" value="F:alcohol-forming long-chain fatty acyl-CoA reductase activity"/>
    <property type="evidence" value="ECO:0007669"/>
    <property type="project" value="UniProtKB-EC"/>
</dbReference>
<organism evidence="13 14">
    <name type="scientific">Hypsibius exemplaris</name>
    <name type="common">Freshwater tardigrade</name>
    <dbReference type="NCBI Taxonomy" id="2072580"/>
    <lineage>
        <taxon>Eukaryota</taxon>
        <taxon>Metazoa</taxon>
        <taxon>Ecdysozoa</taxon>
        <taxon>Tardigrada</taxon>
        <taxon>Eutardigrada</taxon>
        <taxon>Parachela</taxon>
        <taxon>Hypsibioidea</taxon>
        <taxon>Hypsibiidae</taxon>
        <taxon>Hypsibius</taxon>
    </lineage>
</organism>
<dbReference type="CDD" id="cd09071">
    <property type="entry name" value="FAR_C"/>
    <property type="match status" value="1"/>
</dbReference>
<dbReference type="Proteomes" id="UP000192578">
    <property type="component" value="Unassembled WGS sequence"/>
</dbReference>
<evidence type="ECO:0000256" key="7">
    <source>
        <dbReference type="ARBA" id="ARBA00023136"/>
    </source>
</evidence>
<feature type="region of interest" description="Disordered" evidence="10">
    <location>
        <begin position="21"/>
        <end position="41"/>
    </location>
</feature>
<proteinExistence type="inferred from homology"/>
<keyword evidence="6 9" id="KW-0443">Lipid metabolism</keyword>
<comment type="caution">
    <text evidence="13">The sequence shown here is derived from an EMBL/GenBank/DDBJ whole genome shotgun (WGS) entry which is preliminary data.</text>
</comment>
<dbReference type="GO" id="GO:0080019">
    <property type="term" value="F:alcohol-forming very long-chain fatty acyl-CoA reductase activity"/>
    <property type="evidence" value="ECO:0007669"/>
    <property type="project" value="InterPro"/>
</dbReference>
<keyword evidence="9" id="KW-0560">Oxidoreductase</keyword>
<reference evidence="14" key="1">
    <citation type="submission" date="2017-01" db="EMBL/GenBank/DDBJ databases">
        <title>Comparative genomics of anhydrobiosis in the tardigrade Hypsibius dujardini.</title>
        <authorList>
            <person name="Yoshida Y."/>
            <person name="Koutsovoulos G."/>
            <person name="Laetsch D."/>
            <person name="Stevens L."/>
            <person name="Kumar S."/>
            <person name="Horikawa D."/>
            <person name="Ishino K."/>
            <person name="Komine S."/>
            <person name="Tomita M."/>
            <person name="Blaxter M."/>
            <person name="Arakawa K."/>
        </authorList>
    </citation>
    <scope>NUCLEOTIDE SEQUENCE [LARGE SCALE GENOMIC DNA]</scope>
    <source>
        <strain evidence="14">Z151</strain>
    </source>
</reference>
<keyword evidence="4 9" id="KW-0812">Transmembrane</keyword>
<evidence type="ECO:0000313" key="13">
    <source>
        <dbReference type="EMBL" id="OQV24146.1"/>
    </source>
</evidence>
<dbReference type="Gene3D" id="3.40.50.720">
    <property type="entry name" value="NAD(P)-binding Rossmann-like Domain"/>
    <property type="match status" value="1"/>
</dbReference>
<sequence>MEATDNMEGENMEVVVEGRLNAPLPSRPPQSSNATSPVVPPSRQTIDHFYRKRFVFVTGASGFIGKVLLEKLLRCCPEIAGIFILMRPKKGRTPFQRVEDLCASPIFKGLREVQPAFNEKLIAMQGDVNEEDFGLHSDNLRRLLEETSVVFHVAATIRFDEPLKYAIEMNVISVQRLVGLCRRMTRLKALVHVSTAYANCDRNHIEEMVYQPSLEPQKLIDIIGLLPDKAVEAMTPHLLKTFPNTYCFTKGLAEYCLLKEAGDLPLAIVRPSIVGAAWKEPIPGWIDNSQGPSLLFIANGKGLLRSMTGHRERVMDVIPVDFTANLLIAVGWRTARIYDGGKGSLTVYNGTSGGVNPLKWGELESNMVHSFAKNPLDLAFRRPKMIFTEHPLMRNYWSTVSHLLPAYIFDMALRLVGKKPSASNVGSMMHEMSSGDREVFYLDAREVHWPSYIENYCLGMKKFLLKEDLDNLPRARRHQRRLNIVRYAFNTVLLAVIWRFVIANSRLAGGLWHMVLNLVFKFVRFFRMTSSR</sequence>
<dbReference type="InterPro" id="IPR013120">
    <property type="entry name" value="FAR_NAD-bd"/>
</dbReference>
<dbReference type="GO" id="GO:0035336">
    <property type="term" value="P:long-chain fatty-acyl-CoA metabolic process"/>
    <property type="evidence" value="ECO:0007669"/>
    <property type="project" value="TreeGrafter"/>
</dbReference>
<keyword evidence="3 9" id="KW-0444">Lipid biosynthesis</keyword>
<comment type="function">
    <text evidence="9">Catalyzes the reduction of fatty acyl-CoA to fatty alcohols.</text>
</comment>
<dbReference type="GO" id="GO:0005777">
    <property type="term" value="C:peroxisome"/>
    <property type="evidence" value="ECO:0007669"/>
    <property type="project" value="TreeGrafter"/>
</dbReference>
<keyword evidence="7 9" id="KW-0472">Membrane</keyword>